<dbReference type="InterPro" id="IPR036259">
    <property type="entry name" value="MFS_trans_sf"/>
</dbReference>
<comment type="caution">
    <text evidence="8">The sequence shown here is derived from an EMBL/GenBank/DDBJ whole genome shotgun (WGS) entry which is preliminary data.</text>
</comment>
<proteinExistence type="predicted"/>
<evidence type="ECO:0000256" key="6">
    <source>
        <dbReference type="SAM" id="Phobius"/>
    </source>
</evidence>
<evidence type="ECO:0000256" key="5">
    <source>
        <dbReference type="ARBA" id="ARBA00023136"/>
    </source>
</evidence>
<keyword evidence="2" id="KW-0813">Transport</keyword>
<feature type="transmembrane region" description="Helical" evidence="6">
    <location>
        <begin position="281"/>
        <end position="306"/>
    </location>
</feature>
<evidence type="ECO:0000256" key="1">
    <source>
        <dbReference type="ARBA" id="ARBA00004141"/>
    </source>
</evidence>
<dbReference type="PRINTS" id="PR01035">
    <property type="entry name" value="TCRTETA"/>
</dbReference>
<feature type="transmembrane region" description="Helical" evidence="6">
    <location>
        <begin position="139"/>
        <end position="158"/>
    </location>
</feature>
<sequence length="387" mass="42311">MVMPLISTHARELGASPTMTGLVGSVYGALQLFSSPVVGQWSDNSGRHYCLTWCLLLSACGYLGLAFSTTVWLMFLSRFPTGIFKHSQSISKSFLADVTASDRQSAVLGHFNAASSIGFILGPMIGGNLAETSNGFMKVALLTVSIFVINSIMIHFTMKDNKSSPHPEITRNESSASLKKITSEEINFNPLDLFRSFTTFNWSSMWDLFLIKFCLGFSVILFRSNFSLLMKTRFDVSPSMLGYFISYSGIVSAVCGIFVGWLSKYYKNDAKLVYHMAILQFFTLLFLSSISSLWIFFLVLTPLSFITTVLRVAATSLTVQRGSGKEIGALLGLSQSVMSLARMLSPFISGLSLEVSTSGPALLGAMVTSIAVIIMTVRSQEPKEKSA</sequence>
<dbReference type="GO" id="GO:0022857">
    <property type="term" value="F:transmembrane transporter activity"/>
    <property type="evidence" value="ECO:0007669"/>
    <property type="project" value="InterPro"/>
</dbReference>
<dbReference type="Proteomes" id="UP001186944">
    <property type="component" value="Unassembled WGS sequence"/>
</dbReference>
<feature type="transmembrane region" description="Helical" evidence="6">
    <location>
        <begin position="360"/>
        <end position="377"/>
    </location>
</feature>
<dbReference type="InterPro" id="IPR001958">
    <property type="entry name" value="Tet-R_TetA/multi-R_MdtG-like"/>
</dbReference>
<organism evidence="8 9">
    <name type="scientific">Pinctada imbricata</name>
    <name type="common">Atlantic pearl-oyster</name>
    <name type="synonym">Pinctada martensii</name>
    <dbReference type="NCBI Taxonomy" id="66713"/>
    <lineage>
        <taxon>Eukaryota</taxon>
        <taxon>Metazoa</taxon>
        <taxon>Spiralia</taxon>
        <taxon>Lophotrochozoa</taxon>
        <taxon>Mollusca</taxon>
        <taxon>Bivalvia</taxon>
        <taxon>Autobranchia</taxon>
        <taxon>Pteriomorphia</taxon>
        <taxon>Pterioida</taxon>
        <taxon>Pterioidea</taxon>
        <taxon>Pteriidae</taxon>
        <taxon>Pinctada</taxon>
    </lineage>
</organism>
<keyword evidence="3 6" id="KW-0812">Transmembrane</keyword>
<dbReference type="GO" id="GO:0016020">
    <property type="term" value="C:membrane"/>
    <property type="evidence" value="ECO:0007669"/>
    <property type="project" value="UniProtKB-SubCell"/>
</dbReference>
<feature type="domain" description="Major facilitator superfamily (MFS) profile" evidence="7">
    <location>
        <begin position="1"/>
        <end position="383"/>
    </location>
</feature>
<gene>
    <name evidence="8" type="ORF">FSP39_024604</name>
</gene>
<reference evidence="8" key="1">
    <citation type="submission" date="2019-08" db="EMBL/GenBank/DDBJ databases">
        <title>The improved chromosome-level genome for the pearl oyster Pinctada fucata martensii using PacBio sequencing and Hi-C.</title>
        <authorList>
            <person name="Zheng Z."/>
        </authorList>
    </citation>
    <scope>NUCLEOTIDE SEQUENCE</scope>
    <source>
        <strain evidence="8">ZZ-2019</strain>
        <tissue evidence="8">Adductor muscle</tissue>
    </source>
</reference>
<evidence type="ECO:0000313" key="8">
    <source>
        <dbReference type="EMBL" id="KAK3098952.1"/>
    </source>
</evidence>
<evidence type="ECO:0000259" key="7">
    <source>
        <dbReference type="PROSITE" id="PS50850"/>
    </source>
</evidence>
<dbReference type="InterPro" id="IPR020846">
    <property type="entry name" value="MFS_dom"/>
</dbReference>
<keyword evidence="4 6" id="KW-1133">Transmembrane helix</keyword>
<feature type="transmembrane region" description="Helical" evidence="6">
    <location>
        <begin position="50"/>
        <end position="75"/>
    </location>
</feature>
<protein>
    <recommendedName>
        <fullName evidence="7">Major facilitator superfamily (MFS) profile domain-containing protein</fullName>
    </recommendedName>
</protein>
<dbReference type="EMBL" id="VSWD01000007">
    <property type="protein sequence ID" value="KAK3098952.1"/>
    <property type="molecule type" value="Genomic_DNA"/>
</dbReference>
<feature type="transmembrane region" description="Helical" evidence="6">
    <location>
        <begin position="209"/>
        <end position="229"/>
    </location>
</feature>
<feature type="transmembrane region" description="Helical" evidence="6">
    <location>
        <begin position="107"/>
        <end position="127"/>
    </location>
</feature>
<dbReference type="PANTHER" id="PTHR23504:SF14">
    <property type="entry name" value="MAJOR FACILITATOR SUPERFAMILY DOMAIN-CONTAINING PROTEIN 9"/>
    <property type="match status" value="1"/>
</dbReference>
<name>A0AA89C2T3_PINIB</name>
<evidence type="ECO:0000313" key="9">
    <source>
        <dbReference type="Proteomes" id="UP001186944"/>
    </source>
</evidence>
<dbReference type="InterPro" id="IPR011701">
    <property type="entry name" value="MFS"/>
</dbReference>
<dbReference type="PROSITE" id="PS50850">
    <property type="entry name" value="MFS"/>
    <property type="match status" value="1"/>
</dbReference>
<keyword evidence="5 6" id="KW-0472">Membrane</keyword>
<accession>A0AA89C2T3</accession>
<evidence type="ECO:0000256" key="3">
    <source>
        <dbReference type="ARBA" id="ARBA00022692"/>
    </source>
</evidence>
<evidence type="ECO:0000256" key="4">
    <source>
        <dbReference type="ARBA" id="ARBA00022989"/>
    </source>
</evidence>
<keyword evidence="9" id="KW-1185">Reference proteome</keyword>
<dbReference type="PANTHER" id="PTHR23504">
    <property type="entry name" value="MAJOR FACILITATOR SUPERFAMILY DOMAIN-CONTAINING PROTEIN 10"/>
    <property type="match status" value="1"/>
</dbReference>
<dbReference type="Pfam" id="PF07690">
    <property type="entry name" value="MFS_1"/>
    <property type="match status" value="1"/>
</dbReference>
<dbReference type="SUPFAM" id="SSF103473">
    <property type="entry name" value="MFS general substrate transporter"/>
    <property type="match status" value="1"/>
</dbReference>
<comment type="subcellular location">
    <subcellularLocation>
        <location evidence="1">Membrane</location>
        <topology evidence="1">Multi-pass membrane protein</topology>
    </subcellularLocation>
</comment>
<dbReference type="CDD" id="cd17390">
    <property type="entry name" value="MFS_MFSD9"/>
    <property type="match status" value="1"/>
</dbReference>
<dbReference type="Gene3D" id="1.20.1250.20">
    <property type="entry name" value="MFS general substrate transporter like domains"/>
    <property type="match status" value="1"/>
</dbReference>
<evidence type="ECO:0000256" key="2">
    <source>
        <dbReference type="ARBA" id="ARBA00022448"/>
    </source>
</evidence>
<feature type="transmembrane region" description="Helical" evidence="6">
    <location>
        <begin position="241"/>
        <end position="261"/>
    </location>
</feature>
<dbReference type="AlphaFoldDB" id="A0AA89C2T3"/>